<dbReference type="SUPFAM" id="SSF48452">
    <property type="entry name" value="TPR-like"/>
    <property type="match status" value="1"/>
</dbReference>
<dbReference type="Gene3D" id="1.25.40.10">
    <property type="entry name" value="Tetratricopeptide repeat domain"/>
    <property type="match status" value="2"/>
</dbReference>
<gene>
    <name evidence="1" type="ORF">COCSUDRAFT_42811</name>
</gene>
<dbReference type="KEGG" id="csl:COCSUDRAFT_42811"/>
<keyword evidence="2" id="KW-1185">Reference proteome</keyword>
<dbReference type="OrthoDB" id="626167at2759"/>
<dbReference type="EMBL" id="AGSI01000011">
    <property type="protein sequence ID" value="EIE21750.1"/>
    <property type="molecule type" value="Genomic_DNA"/>
</dbReference>
<dbReference type="GeneID" id="17039734"/>
<evidence type="ECO:0000313" key="1">
    <source>
        <dbReference type="EMBL" id="EIE21750.1"/>
    </source>
</evidence>
<dbReference type="AlphaFoldDB" id="I0YTN1"/>
<evidence type="ECO:0008006" key="3">
    <source>
        <dbReference type="Google" id="ProtNLM"/>
    </source>
</evidence>
<sequence>MRMQALRALGSVLCSLQRGYEAEQLHRAALRELEEGDVSTSSTAVAICKQGLAEAIMAERPRWRRKEDAAEAENLLREALATFQQAPMEPSLIADLHAVLAISLRVQIRFEEAVLVLEEACSALEKIPDAFGELQRDVRAEQFMGSALENWEHVEHVPSKMDPFGFIDARAFLVKNLFHQGKQDEGRQVLRKLQEDVVADSRRPYAEKARWSAIDRIISVGLKAESFEMCHMVMQHLQHPQNQWAYHKLGECYAELGMALFELDHEEEACAALRRGMEFLPLAGDTDWDVMLLCLNGCSAVFSLDEARQEEAEQMMYEGLRLISEGYTSKNFYAKNRWRDSLVRLFFKQGNHMKAAELLRDVVQEQKRSPQPNGSEVWQYRLGEALHLAGDYEEEEKVLWDAAKSLASLQEVGEDSEAHIVLLGDVYHAIAGLVCARGKLEEATELLRNAVIVTHAKLGMDHDMSKILQDRLAEVMYVKLQGCGGFDPDFNFYREHPVR</sequence>
<dbReference type="Pfam" id="PF13374">
    <property type="entry name" value="TPR_10"/>
    <property type="match status" value="1"/>
</dbReference>
<protein>
    <recommendedName>
        <fullName evidence="3">TPR-like protein</fullName>
    </recommendedName>
</protein>
<accession>I0YTN1</accession>
<comment type="caution">
    <text evidence="1">The sequence shown here is derived from an EMBL/GenBank/DDBJ whole genome shotgun (WGS) entry which is preliminary data.</text>
</comment>
<dbReference type="RefSeq" id="XP_005646294.1">
    <property type="nucleotide sequence ID" value="XM_005646237.1"/>
</dbReference>
<reference evidence="1 2" key="1">
    <citation type="journal article" date="2012" name="Genome Biol.">
        <title>The genome of the polar eukaryotic microalga coccomyxa subellipsoidea reveals traits of cold adaptation.</title>
        <authorList>
            <person name="Blanc G."/>
            <person name="Agarkova I."/>
            <person name="Grimwood J."/>
            <person name="Kuo A."/>
            <person name="Brueggeman A."/>
            <person name="Dunigan D."/>
            <person name="Gurnon J."/>
            <person name="Ladunga I."/>
            <person name="Lindquist E."/>
            <person name="Lucas S."/>
            <person name="Pangilinan J."/>
            <person name="Proschold T."/>
            <person name="Salamov A."/>
            <person name="Schmutz J."/>
            <person name="Weeks D."/>
            <person name="Yamada T."/>
            <person name="Claverie J.M."/>
            <person name="Grigoriev I."/>
            <person name="Van Etten J."/>
            <person name="Lomsadze A."/>
            <person name="Borodovsky M."/>
        </authorList>
    </citation>
    <scope>NUCLEOTIDE SEQUENCE [LARGE SCALE GENOMIC DNA]</scope>
    <source>
        <strain evidence="1 2">C-169</strain>
    </source>
</reference>
<dbReference type="InterPro" id="IPR011990">
    <property type="entry name" value="TPR-like_helical_dom_sf"/>
</dbReference>
<name>I0YTN1_COCSC</name>
<dbReference type="Proteomes" id="UP000007264">
    <property type="component" value="Unassembled WGS sequence"/>
</dbReference>
<evidence type="ECO:0000313" key="2">
    <source>
        <dbReference type="Proteomes" id="UP000007264"/>
    </source>
</evidence>
<proteinExistence type="predicted"/>
<organism evidence="1 2">
    <name type="scientific">Coccomyxa subellipsoidea (strain C-169)</name>
    <name type="common">Green microalga</name>
    <dbReference type="NCBI Taxonomy" id="574566"/>
    <lineage>
        <taxon>Eukaryota</taxon>
        <taxon>Viridiplantae</taxon>
        <taxon>Chlorophyta</taxon>
        <taxon>core chlorophytes</taxon>
        <taxon>Trebouxiophyceae</taxon>
        <taxon>Trebouxiophyceae incertae sedis</taxon>
        <taxon>Coccomyxaceae</taxon>
        <taxon>Coccomyxa</taxon>
        <taxon>Coccomyxa subellipsoidea</taxon>
    </lineage>
</organism>